<dbReference type="InterPro" id="IPR020894">
    <property type="entry name" value="Cadherin_CS"/>
</dbReference>
<dbReference type="Pfam" id="PF00028">
    <property type="entry name" value="Cadherin"/>
    <property type="match status" value="2"/>
</dbReference>
<dbReference type="PRINTS" id="PR00205">
    <property type="entry name" value="CADHERIN"/>
</dbReference>
<comment type="subcellular location">
    <subcellularLocation>
        <location evidence="1">Membrane</location>
        <topology evidence="1">Single-pass membrane protein</topology>
    </subcellularLocation>
</comment>
<dbReference type="GO" id="GO:0005509">
    <property type="term" value="F:calcium ion binding"/>
    <property type="evidence" value="ECO:0007669"/>
    <property type="project" value="UniProtKB-UniRule"/>
</dbReference>
<feature type="domain" description="Cadherin" evidence="12">
    <location>
        <begin position="42"/>
        <end position="170"/>
    </location>
</feature>
<keyword evidence="5" id="KW-0130">Cell adhesion</keyword>
<accession>A0A504YH68</accession>
<feature type="compositionally biased region" description="Basic and acidic residues" evidence="10">
    <location>
        <begin position="790"/>
        <end position="809"/>
    </location>
</feature>
<sequence>MFIGRHEAKTKVGLKLDHWRTVHKRFLLAFPLIIYLLAASDATQTIRFEMNEEKSPGFLVGVLIKHLPDAILTGPGKLTFRTIQEGHAHLFSLGSTDGRIQVARRIDREKLCPGLGDQTDASQYKSECLLTFSVNLLRLNNFGTDIVDILRIIILLNDIDDNVCFFTPSQNQVVKFPENVPYTQLPAIPLHSPCDLDTGPGNGIEQSSIRLKFSLTSNTSLTSLKSGPFSPSSTVLTKYSTQNSLFSLRINRTRQISTPFALYLVPQQTFDYENVSQYELLVEASGMNRSKEHVCRLRVTVQIVDQNDFAPKFIQNHSVIKIPETASLNLPIYTLSAIDSDLGPLYSQLIYDFDEHATAVVKSRFRIDHQNGSIFLRAPLDYRKQASYDIPLIVRNPLHQENTESPSKLSEVMQNPEQERFLDRALLQVQVLDVNDKPPVISVFTPDGGDTISLPEHTKDIPLDIAVVTVTDEDTGIENSIRCTLEESLRRQFSLTLISSESKRPDRISGSQVDHSPAEVIYKLTSLVPFDRETTSFVDVKIECQDAGSPPLLAEHVVHVLVDDINDHPPVLNRTKLRMTVVEDSDPVRKYKGYIVGSVLATDRDIGVNGRLTYELVNQNDIAEFFVMNSETGIIRSRGNLDREIQSQYQLEVRVTDGGEPKSTATGTVDVNVLDYNDESPVFDKQSYEFHITENNELGELIGSLRATDKDEGENAIIHFHLESLTHLGDRYLQSVLLSDKNYETKHTPPFDLVSYFDTVHNSYEIRIYSNQVLDREAIGQSDTETSRLLVKDYEPSSRKTSSKLKDKNQITGHPENPSYKFWIVGEDAGTPKRRGQTLVQIFVDDVNDEAPVFVHPEINNSLIVVSYMEKVGHLIQQLVATDRDSGPNGTVRYRLDQIRFHNYTRTTMKTNSSHMLPVKSSIRYALTGMFTVHSVSGAFRLGQVLTSADVGYLFIVTVVAYDMGVPQVLQTTVNFFVQIDDSIPMGDPMDDADGDYLSDITGYNNAYGASEDGSSLNFYIIISIISVSFLISATLIGAICIALRRRKQTPMRRPRPPGDRKGGVSMRMPPCGTEKESKSEGKPSKWSRKESLCDSPLNPSAISPKHVQPMSTRIEMKPPEIQTDTSPTTALDPLLECGPQFMQMVSLQQCSPVASSTVPDLKALRLVCSEHGTIPSLLDSPYEPNQIKPTSTDATIILCTSEYPQNVYSVSLNRPVQTDCQKIVTSSLQTVTEQPVTLINYTHPMEVQHLCIHPPQVTNGKRNSFGSTDQDSGNGDSLNTTSAPIVAGNKQTSIWLPAPLTISRTSPPIHSLTLPLVHVYTPLSCVSETETNGINSSGLPRQ</sequence>
<dbReference type="Pfam" id="PF08266">
    <property type="entry name" value="Cadherin_2"/>
    <property type="match status" value="1"/>
</dbReference>
<dbReference type="PROSITE" id="PS50268">
    <property type="entry name" value="CADHERIN_2"/>
    <property type="match status" value="7"/>
</dbReference>
<dbReference type="STRING" id="46835.A0A504YH68"/>
<dbReference type="PANTHER" id="PTHR24028">
    <property type="entry name" value="CADHERIN-87A"/>
    <property type="match status" value="1"/>
</dbReference>
<evidence type="ECO:0000256" key="11">
    <source>
        <dbReference type="SAM" id="Phobius"/>
    </source>
</evidence>
<evidence type="ECO:0000256" key="4">
    <source>
        <dbReference type="ARBA" id="ARBA00022837"/>
    </source>
</evidence>
<dbReference type="FunFam" id="2.60.40.60:FF:000020">
    <property type="entry name" value="Dachsous cadherin-related 1b"/>
    <property type="match status" value="1"/>
</dbReference>
<feature type="region of interest" description="Disordered" evidence="10">
    <location>
        <begin position="790"/>
        <end position="813"/>
    </location>
</feature>
<dbReference type="EMBL" id="SUNJ01008613">
    <property type="protein sequence ID" value="TPP61102.1"/>
    <property type="molecule type" value="Genomic_DNA"/>
</dbReference>
<feature type="domain" description="Cadherin" evidence="12">
    <location>
        <begin position="684"/>
        <end position="854"/>
    </location>
</feature>
<dbReference type="SUPFAM" id="SSF49313">
    <property type="entry name" value="Cadherin-like"/>
    <property type="match status" value="6"/>
</dbReference>
<feature type="domain" description="Cadherin" evidence="12">
    <location>
        <begin position="573"/>
        <end position="683"/>
    </location>
</feature>
<evidence type="ECO:0000256" key="9">
    <source>
        <dbReference type="PROSITE-ProRule" id="PRU00043"/>
    </source>
</evidence>
<feature type="transmembrane region" description="Helical" evidence="11">
    <location>
        <begin position="1019"/>
        <end position="1044"/>
    </location>
</feature>
<evidence type="ECO:0000256" key="5">
    <source>
        <dbReference type="ARBA" id="ARBA00022889"/>
    </source>
</evidence>
<dbReference type="Gene3D" id="2.60.40.60">
    <property type="entry name" value="Cadherins"/>
    <property type="match status" value="7"/>
</dbReference>
<keyword evidence="14" id="KW-1185">Reference proteome</keyword>
<feature type="region of interest" description="Disordered" evidence="10">
    <location>
        <begin position="1259"/>
        <end position="1284"/>
    </location>
</feature>
<keyword evidence="4 9" id="KW-0106">Calcium</keyword>
<feature type="domain" description="Cadherin" evidence="12">
    <location>
        <begin position="195"/>
        <end position="313"/>
    </location>
</feature>
<keyword evidence="7 11" id="KW-0472">Membrane</keyword>
<feature type="domain" description="Cadherin" evidence="12">
    <location>
        <begin position="873"/>
        <end position="991"/>
    </location>
</feature>
<proteinExistence type="predicted"/>
<keyword evidence="3" id="KW-0677">Repeat</keyword>
<gene>
    <name evidence="13" type="ORF">FGIG_08164</name>
</gene>
<dbReference type="OrthoDB" id="6252479at2759"/>
<feature type="domain" description="Cadherin" evidence="12">
    <location>
        <begin position="314"/>
        <end position="441"/>
    </location>
</feature>
<keyword evidence="6 11" id="KW-1133">Transmembrane helix</keyword>
<dbReference type="InterPro" id="IPR015919">
    <property type="entry name" value="Cadherin-like_sf"/>
</dbReference>
<protein>
    <recommendedName>
        <fullName evidence="12">Cadherin domain-containing protein</fullName>
    </recommendedName>
</protein>
<evidence type="ECO:0000256" key="8">
    <source>
        <dbReference type="ARBA" id="ARBA00023180"/>
    </source>
</evidence>
<dbReference type="PROSITE" id="PS00232">
    <property type="entry name" value="CADHERIN_1"/>
    <property type="match status" value="1"/>
</dbReference>
<dbReference type="GO" id="GO:0007156">
    <property type="term" value="P:homophilic cell adhesion via plasma membrane adhesion molecules"/>
    <property type="evidence" value="ECO:0007669"/>
    <property type="project" value="InterPro"/>
</dbReference>
<dbReference type="InterPro" id="IPR002126">
    <property type="entry name" value="Cadherin-like_dom"/>
</dbReference>
<organism evidence="13 14">
    <name type="scientific">Fasciola gigantica</name>
    <name type="common">Giant liver fluke</name>
    <dbReference type="NCBI Taxonomy" id="46835"/>
    <lineage>
        <taxon>Eukaryota</taxon>
        <taxon>Metazoa</taxon>
        <taxon>Spiralia</taxon>
        <taxon>Lophotrochozoa</taxon>
        <taxon>Platyhelminthes</taxon>
        <taxon>Trematoda</taxon>
        <taxon>Digenea</taxon>
        <taxon>Plagiorchiida</taxon>
        <taxon>Echinostomata</taxon>
        <taxon>Echinostomatoidea</taxon>
        <taxon>Fasciolidae</taxon>
        <taxon>Fasciola</taxon>
    </lineage>
</organism>
<feature type="domain" description="Cadherin" evidence="12">
    <location>
        <begin position="465"/>
        <end position="572"/>
    </location>
</feature>
<dbReference type="CDD" id="cd11304">
    <property type="entry name" value="Cadherin_repeat"/>
    <property type="match status" value="7"/>
</dbReference>
<evidence type="ECO:0000256" key="3">
    <source>
        <dbReference type="ARBA" id="ARBA00022737"/>
    </source>
</evidence>
<dbReference type="Proteomes" id="UP000316759">
    <property type="component" value="Unassembled WGS sequence"/>
</dbReference>
<evidence type="ECO:0000256" key="7">
    <source>
        <dbReference type="ARBA" id="ARBA00023136"/>
    </source>
</evidence>
<evidence type="ECO:0000256" key="2">
    <source>
        <dbReference type="ARBA" id="ARBA00022692"/>
    </source>
</evidence>
<dbReference type="InterPro" id="IPR013164">
    <property type="entry name" value="Cadherin_N"/>
</dbReference>
<keyword evidence="2 11" id="KW-0812">Transmembrane</keyword>
<dbReference type="GO" id="GO:0005886">
    <property type="term" value="C:plasma membrane"/>
    <property type="evidence" value="ECO:0007669"/>
    <property type="project" value="InterPro"/>
</dbReference>
<comment type="caution">
    <text evidence="13">The sequence shown here is derived from an EMBL/GenBank/DDBJ whole genome shotgun (WGS) entry which is preliminary data.</text>
</comment>
<dbReference type="InterPro" id="IPR050174">
    <property type="entry name" value="Protocadherin/Cadherin-CA"/>
</dbReference>
<evidence type="ECO:0000256" key="6">
    <source>
        <dbReference type="ARBA" id="ARBA00022989"/>
    </source>
</evidence>
<evidence type="ECO:0000259" key="12">
    <source>
        <dbReference type="PROSITE" id="PS50268"/>
    </source>
</evidence>
<evidence type="ECO:0000313" key="14">
    <source>
        <dbReference type="Proteomes" id="UP000316759"/>
    </source>
</evidence>
<evidence type="ECO:0000256" key="1">
    <source>
        <dbReference type="ARBA" id="ARBA00004167"/>
    </source>
</evidence>
<dbReference type="SMART" id="SM00112">
    <property type="entry name" value="CA"/>
    <property type="match status" value="6"/>
</dbReference>
<name>A0A504YH68_FASGI</name>
<reference evidence="13 14" key="1">
    <citation type="submission" date="2019-04" db="EMBL/GenBank/DDBJ databases">
        <title>Annotation for the trematode Fasciola gigantica.</title>
        <authorList>
            <person name="Choi Y.-J."/>
        </authorList>
    </citation>
    <scope>NUCLEOTIDE SEQUENCE [LARGE SCALE GENOMIC DNA]</scope>
    <source>
        <strain evidence="13">Uganda_cow_1</strain>
    </source>
</reference>
<dbReference type="PANTHER" id="PTHR24028:SF146">
    <property type="entry name" value="CADHERIN 96CB, ISOFORM D-RELATED"/>
    <property type="match status" value="1"/>
</dbReference>
<evidence type="ECO:0000313" key="13">
    <source>
        <dbReference type="EMBL" id="TPP61102.1"/>
    </source>
</evidence>
<feature type="compositionally biased region" description="Basic and acidic residues" evidence="10">
    <location>
        <begin position="1074"/>
        <end position="1093"/>
    </location>
</feature>
<feature type="region of interest" description="Disordered" evidence="10">
    <location>
        <begin position="1049"/>
        <end position="1106"/>
    </location>
</feature>
<keyword evidence="8" id="KW-0325">Glycoprotein</keyword>
<evidence type="ECO:0000256" key="10">
    <source>
        <dbReference type="SAM" id="MobiDB-lite"/>
    </source>
</evidence>